<gene>
    <name evidence="1" type="ORF">AT268_31635</name>
</gene>
<dbReference type="EMBL" id="LOMO01000001">
    <property type="protein sequence ID" value="KXY51057.1"/>
    <property type="molecule type" value="Genomic_DNA"/>
</dbReference>
<evidence type="ECO:0000313" key="1">
    <source>
        <dbReference type="EMBL" id="KXY51057.1"/>
    </source>
</evidence>
<name>A0A9X0MJM1_BACCE</name>
<comment type="caution">
    <text evidence="1">The sequence shown here is derived from an EMBL/GenBank/DDBJ whole genome shotgun (WGS) entry which is preliminary data.</text>
</comment>
<reference evidence="1 2" key="1">
    <citation type="submission" date="2015-12" db="EMBL/GenBank/DDBJ databases">
        <title>Bacillus cereus Group isolate.</title>
        <authorList>
            <person name="Kovac J."/>
        </authorList>
    </citation>
    <scope>NUCLEOTIDE SEQUENCE [LARGE SCALE GENOMIC DNA]</scope>
    <source>
        <strain evidence="1 2">FSL K6-0073</strain>
    </source>
</reference>
<protein>
    <submittedName>
        <fullName evidence="1">Uncharacterized protein</fullName>
    </submittedName>
</protein>
<accession>A0A9X0MJM1</accession>
<proteinExistence type="predicted"/>
<dbReference type="AlphaFoldDB" id="A0A9X0MJM1"/>
<dbReference type="RefSeq" id="WP_061662398.1">
    <property type="nucleotide sequence ID" value="NZ_LOMO01000001.1"/>
</dbReference>
<organism evidence="1 2">
    <name type="scientific">Bacillus cereus</name>
    <dbReference type="NCBI Taxonomy" id="1396"/>
    <lineage>
        <taxon>Bacteria</taxon>
        <taxon>Bacillati</taxon>
        <taxon>Bacillota</taxon>
        <taxon>Bacilli</taxon>
        <taxon>Bacillales</taxon>
        <taxon>Bacillaceae</taxon>
        <taxon>Bacillus</taxon>
        <taxon>Bacillus cereus group</taxon>
    </lineage>
</organism>
<evidence type="ECO:0000313" key="2">
    <source>
        <dbReference type="Proteomes" id="UP000075476"/>
    </source>
</evidence>
<sequence>METLDAPIYEVSKDSDWYKSAMKRKHDINQFFKSFKEKYGTNKGFVFYHADFFGVRMGTEAYELFKDEILKNPKEKDFYPFKKRSKYYKEIKGLIEQIEDICPFKPHDVFGTNNFSGSQWVGDRWFFGVNHEEYVKGTEVTSVNYKEYLKAVMEVLD</sequence>
<dbReference type="Proteomes" id="UP000075476">
    <property type="component" value="Unassembled WGS sequence"/>
</dbReference>